<dbReference type="PANTHER" id="PTHR24289">
    <property type="entry name" value="STEROID 17-ALPHA-HYDROXYLASE/17,20 LYASE"/>
    <property type="match status" value="1"/>
</dbReference>
<dbReference type="GO" id="GO:0042448">
    <property type="term" value="P:progesterone metabolic process"/>
    <property type="evidence" value="ECO:0007669"/>
    <property type="project" value="TreeGrafter"/>
</dbReference>
<dbReference type="UniPathway" id="UPA00062"/>
<dbReference type="CDD" id="cd20673">
    <property type="entry name" value="CYP17A1"/>
    <property type="match status" value="1"/>
</dbReference>
<sequence>MKIVQVKIFGVMGMTLKFLDKIPLPPPAVPVGWRPCRADPLAVVEAEFNILHSTQQKRKEKKTTTLKADRMAWLICTCLFSAFMMILYFLKRRVVAFRLGKKSPPALPSLPIIGSLLSLKSDRPPHIFFQELQKKYGDTYSLKLGSHNIIIVNSHQHAKEVLIKKGKTFAGRPRTVTTDILTRGGKDIAFADYSPTWKFHRKIVHGSLGMFGEGTASIEKIICREADAMCKTLGEMQSLAVDLAPELTRAVTNVVCSLCFSSSYKRGDQEFEAMLDYSQGIVDTVAKDSLVDIFPWLQIFPNKDLNILRDCVSIRDRLLQKKYEEHKTNYSDNVQGDLLDALLRAKRSSENNNTTTQDVGLTDDHLLMTVGDIFGAGVETTTTVLKWSIAYLIHHPQVQAKIQAELDRKIGKERHPQLSDRGNLPYLEATIREVLRIRPVSPLLIPHVAMADASIGDFTVKRGARVIVNLWSLHHDQNEWKNPELFDPGRFLDKEGAGLCSPSASYLPFGAGVRVCLGEALAKMELFLFLSWILQRFTLEVPVGHPLPSLEGKFGVVLQPQKYKVLARLREGWEKGQAFSPEE</sequence>
<dbReference type="Gene3D" id="1.10.630.10">
    <property type="entry name" value="Cytochrome P450"/>
    <property type="match status" value="1"/>
</dbReference>
<reference evidence="14" key="1">
    <citation type="submission" date="2025-08" db="UniProtKB">
        <authorList>
            <consortium name="RefSeq"/>
        </authorList>
    </citation>
    <scope>IDENTIFICATION</scope>
</reference>
<dbReference type="AlphaFoldDB" id="A0A6P3WD93"/>
<dbReference type="PROSITE" id="PS00086">
    <property type="entry name" value="CYTOCHROME_P450"/>
    <property type="match status" value="1"/>
</dbReference>
<evidence type="ECO:0000256" key="4">
    <source>
        <dbReference type="ARBA" id="ARBA00022617"/>
    </source>
</evidence>
<evidence type="ECO:0000256" key="7">
    <source>
        <dbReference type="ARBA" id="ARBA00023004"/>
    </source>
</evidence>
<keyword evidence="7 10" id="KW-0408">Iron</keyword>
<evidence type="ECO:0000256" key="10">
    <source>
        <dbReference type="PIRSR" id="PIRSR602401-1"/>
    </source>
</evidence>
<keyword evidence="5 10" id="KW-0479">Metal-binding</keyword>
<keyword evidence="8 11" id="KW-0503">Monooxygenase</keyword>
<dbReference type="GO" id="GO:0016020">
    <property type="term" value="C:membrane"/>
    <property type="evidence" value="ECO:0007669"/>
    <property type="project" value="UniProtKB-SubCell"/>
</dbReference>
<dbReference type="Proteomes" id="UP000515152">
    <property type="component" value="Chromosome 13"/>
</dbReference>
<evidence type="ECO:0000256" key="6">
    <source>
        <dbReference type="ARBA" id="ARBA00023002"/>
    </source>
</evidence>
<protein>
    <submittedName>
        <fullName evidence="14">Steroid 17-alpha-hydroxylase/17,20 lyase</fullName>
    </submittedName>
</protein>
<dbReference type="FunFam" id="1.10.630.10:FF:000002">
    <property type="entry name" value="Cytochrome P450 1A1"/>
    <property type="match status" value="1"/>
</dbReference>
<dbReference type="RefSeq" id="XP_012695858.2">
    <property type="nucleotide sequence ID" value="XM_012840404.3"/>
</dbReference>
<dbReference type="GO" id="GO:0042446">
    <property type="term" value="P:hormone biosynthetic process"/>
    <property type="evidence" value="ECO:0007669"/>
    <property type="project" value="TreeGrafter"/>
</dbReference>
<dbReference type="GO" id="GO:0004508">
    <property type="term" value="F:steroid 17-alpha-monooxygenase activity"/>
    <property type="evidence" value="ECO:0007669"/>
    <property type="project" value="TreeGrafter"/>
</dbReference>
<dbReference type="Pfam" id="PF00067">
    <property type="entry name" value="p450"/>
    <property type="match status" value="1"/>
</dbReference>
<evidence type="ECO:0000256" key="8">
    <source>
        <dbReference type="ARBA" id="ARBA00023033"/>
    </source>
</evidence>
<dbReference type="OrthoDB" id="1470350at2759"/>
<gene>
    <name evidence="14" type="primary">LOC105911586</name>
</gene>
<dbReference type="InterPro" id="IPR036396">
    <property type="entry name" value="Cyt_P450_sf"/>
</dbReference>
<keyword evidence="13" id="KW-1185">Reference proteome</keyword>
<comment type="similarity">
    <text evidence="3 11">Belongs to the cytochrome P450 family.</text>
</comment>
<evidence type="ECO:0000256" key="3">
    <source>
        <dbReference type="ARBA" id="ARBA00010617"/>
    </source>
</evidence>
<keyword evidence="14" id="KW-0456">Lyase</keyword>
<dbReference type="GeneID" id="105911586"/>
<dbReference type="GO" id="GO:0005506">
    <property type="term" value="F:iron ion binding"/>
    <property type="evidence" value="ECO:0007669"/>
    <property type="project" value="InterPro"/>
</dbReference>
<dbReference type="PRINTS" id="PR00463">
    <property type="entry name" value="EP450I"/>
</dbReference>
<feature type="binding site" description="axial binding residue" evidence="10">
    <location>
        <position position="516"/>
    </location>
    <ligand>
        <name>heme</name>
        <dbReference type="ChEBI" id="CHEBI:30413"/>
    </ligand>
    <ligandPart>
        <name>Fe</name>
        <dbReference type="ChEBI" id="CHEBI:18248"/>
    </ligandPart>
</feature>
<dbReference type="SUPFAM" id="SSF48264">
    <property type="entry name" value="Cytochrome P450"/>
    <property type="match status" value="1"/>
</dbReference>
<dbReference type="PANTHER" id="PTHR24289:SF14">
    <property type="entry name" value="CYTOCHROME P450, FAMILY 17, SUBFAMILY A, POLYPEPTIDE 1"/>
    <property type="match status" value="1"/>
</dbReference>
<comment type="cofactor">
    <cofactor evidence="1 10">
        <name>heme</name>
        <dbReference type="ChEBI" id="CHEBI:30413"/>
    </cofactor>
</comment>
<comment type="subcellular location">
    <subcellularLocation>
        <location evidence="2">Membrane</location>
    </subcellularLocation>
</comment>
<accession>A0A6P3WD93</accession>
<evidence type="ECO:0000256" key="9">
    <source>
        <dbReference type="ARBA" id="ARBA00023136"/>
    </source>
</evidence>
<keyword evidence="4 10" id="KW-0349">Heme</keyword>
<keyword evidence="12" id="KW-1133">Transmembrane helix</keyword>
<dbReference type="GO" id="GO:0020037">
    <property type="term" value="F:heme binding"/>
    <property type="evidence" value="ECO:0007669"/>
    <property type="project" value="InterPro"/>
</dbReference>
<keyword evidence="6 11" id="KW-0560">Oxidoreductase</keyword>
<dbReference type="InterPro" id="IPR001128">
    <property type="entry name" value="Cyt_P450"/>
</dbReference>
<dbReference type="GO" id="GO:0006694">
    <property type="term" value="P:steroid biosynthetic process"/>
    <property type="evidence" value="ECO:0007669"/>
    <property type="project" value="UniProtKB-UniPathway"/>
</dbReference>
<organism evidence="13 14">
    <name type="scientific">Clupea harengus</name>
    <name type="common">Atlantic herring</name>
    <dbReference type="NCBI Taxonomy" id="7950"/>
    <lineage>
        <taxon>Eukaryota</taxon>
        <taxon>Metazoa</taxon>
        <taxon>Chordata</taxon>
        <taxon>Craniata</taxon>
        <taxon>Vertebrata</taxon>
        <taxon>Euteleostomi</taxon>
        <taxon>Actinopterygii</taxon>
        <taxon>Neopterygii</taxon>
        <taxon>Teleostei</taxon>
        <taxon>Clupei</taxon>
        <taxon>Clupeiformes</taxon>
        <taxon>Clupeoidei</taxon>
        <taxon>Clupeidae</taxon>
        <taxon>Clupea</taxon>
    </lineage>
</organism>
<feature type="transmembrane region" description="Helical" evidence="12">
    <location>
        <begin position="71"/>
        <end position="90"/>
    </location>
</feature>
<keyword evidence="12" id="KW-0812">Transmembrane</keyword>
<dbReference type="InterPro" id="IPR002401">
    <property type="entry name" value="Cyt_P450_E_grp-I"/>
</dbReference>
<dbReference type="GO" id="GO:0016829">
    <property type="term" value="F:lyase activity"/>
    <property type="evidence" value="ECO:0007669"/>
    <property type="project" value="UniProtKB-KW"/>
</dbReference>
<evidence type="ECO:0000256" key="11">
    <source>
        <dbReference type="RuleBase" id="RU000461"/>
    </source>
</evidence>
<dbReference type="KEGG" id="char:105911586"/>
<name>A0A6P3WD93_CLUHA</name>
<dbReference type="PRINTS" id="PR00385">
    <property type="entry name" value="P450"/>
</dbReference>
<evidence type="ECO:0000256" key="12">
    <source>
        <dbReference type="SAM" id="Phobius"/>
    </source>
</evidence>
<evidence type="ECO:0000313" key="13">
    <source>
        <dbReference type="Proteomes" id="UP000515152"/>
    </source>
</evidence>
<proteinExistence type="inferred from homology"/>
<keyword evidence="9 12" id="KW-0472">Membrane</keyword>
<evidence type="ECO:0000256" key="5">
    <source>
        <dbReference type="ARBA" id="ARBA00022723"/>
    </source>
</evidence>
<evidence type="ECO:0000256" key="2">
    <source>
        <dbReference type="ARBA" id="ARBA00004370"/>
    </source>
</evidence>
<evidence type="ECO:0000256" key="1">
    <source>
        <dbReference type="ARBA" id="ARBA00001971"/>
    </source>
</evidence>
<dbReference type="InterPro" id="IPR017972">
    <property type="entry name" value="Cyt_P450_CS"/>
</dbReference>
<evidence type="ECO:0000313" key="14">
    <source>
        <dbReference type="RefSeq" id="XP_012695858.2"/>
    </source>
</evidence>